<organism evidence="2 3">
    <name type="scientific">Butyricicoccus porcorum</name>
    <dbReference type="NCBI Taxonomy" id="1945634"/>
    <lineage>
        <taxon>Bacteria</taxon>
        <taxon>Bacillati</taxon>
        <taxon>Bacillota</taxon>
        <taxon>Clostridia</taxon>
        <taxon>Eubacteriales</taxon>
        <taxon>Butyricicoccaceae</taxon>
        <taxon>Butyricicoccus</taxon>
    </lineage>
</organism>
<dbReference type="Proteomes" id="UP000194903">
    <property type="component" value="Unassembled WGS sequence"/>
</dbReference>
<dbReference type="InterPro" id="IPR011576">
    <property type="entry name" value="Pyridox_Oxase_N"/>
</dbReference>
<name>A0A252F837_9FIRM</name>
<dbReference type="EMBL" id="NHOC01000001">
    <property type="protein sequence ID" value="OUM21820.1"/>
    <property type="molecule type" value="Genomic_DNA"/>
</dbReference>
<proteinExistence type="predicted"/>
<feature type="domain" description="Pyridoxamine 5'-phosphate oxidase N-terminal" evidence="1">
    <location>
        <begin position="17"/>
        <end position="118"/>
    </location>
</feature>
<dbReference type="OrthoDB" id="1850056at2"/>
<evidence type="ECO:0000313" key="2">
    <source>
        <dbReference type="EMBL" id="OUM21820.1"/>
    </source>
</evidence>
<evidence type="ECO:0000313" key="3">
    <source>
        <dbReference type="Proteomes" id="UP000194903"/>
    </source>
</evidence>
<dbReference type="SUPFAM" id="SSF50475">
    <property type="entry name" value="FMN-binding split barrel"/>
    <property type="match status" value="1"/>
</dbReference>
<comment type="caution">
    <text evidence="2">The sequence shown here is derived from an EMBL/GenBank/DDBJ whole genome shotgun (WGS) entry which is preliminary data.</text>
</comment>
<gene>
    <name evidence="2" type="ORF">CBW42_00930</name>
</gene>
<protein>
    <submittedName>
        <fullName evidence="2">Flavin-nucleotide-binding protein</fullName>
    </submittedName>
</protein>
<dbReference type="PANTHER" id="PTHR40660:SF1">
    <property type="entry name" value="5'-PHOSPHATE OXIDASE PUTATIVE DOMAIN-CONTAINING PROTEIN-RELATED"/>
    <property type="match status" value="1"/>
</dbReference>
<keyword evidence="3" id="KW-1185">Reference proteome</keyword>
<sequence length="131" mass="14056">MLNVHVVKLLKSGMWDLATCANGEPNVVPVAFKDVTDDGKLVVGDVFLETTLKNLEANGGRIAISVYDAQNLEGYQIKGTARYVTEGEVVETFKTMVEQMFNGAATAKGALIITPEKVIVTTPGADNKKVL</sequence>
<reference evidence="2 3" key="1">
    <citation type="submission" date="2017-05" db="EMBL/GenBank/DDBJ databases">
        <title>Butyricicoccus porcorum sp. nov. a butyrate-producing bacterium from the swine intestinal tract.</title>
        <authorList>
            <person name="Trachsel J."/>
            <person name="Humphrey S."/>
            <person name="Allen H.K."/>
        </authorList>
    </citation>
    <scope>NUCLEOTIDE SEQUENCE [LARGE SCALE GENOMIC DNA]</scope>
    <source>
        <strain evidence="2">BB10</strain>
    </source>
</reference>
<dbReference type="AlphaFoldDB" id="A0A252F837"/>
<dbReference type="Gene3D" id="2.30.110.10">
    <property type="entry name" value="Electron Transport, Fmn-binding Protein, Chain A"/>
    <property type="match status" value="1"/>
</dbReference>
<dbReference type="PANTHER" id="PTHR40660">
    <property type="entry name" value="5'-PHOSPHATE OXIDASE PUTATIVE DOMAIN-CONTAINING PROTEIN-RELATED"/>
    <property type="match status" value="1"/>
</dbReference>
<dbReference type="Pfam" id="PF01243">
    <property type="entry name" value="PNPOx_N"/>
    <property type="match status" value="1"/>
</dbReference>
<dbReference type="RefSeq" id="WP_087016991.1">
    <property type="nucleotide sequence ID" value="NZ_CP178353.1"/>
</dbReference>
<dbReference type="InterPro" id="IPR012349">
    <property type="entry name" value="Split_barrel_FMN-bd"/>
</dbReference>
<evidence type="ECO:0000259" key="1">
    <source>
        <dbReference type="Pfam" id="PF01243"/>
    </source>
</evidence>
<accession>A0A252F837</accession>